<evidence type="ECO:0000256" key="3">
    <source>
        <dbReference type="SAM" id="SignalP"/>
    </source>
</evidence>
<dbReference type="Gene3D" id="2.130.10.10">
    <property type="entry name" value="YVTN repeat-like/Quinoprotein amine dehydrogenase"/>
    <property type="match status" value="2"/>
</dbReference>
<dbReference type="Proteomes" id="UP000199513">
    <property type="component" value="Unassembled WGS sequence"/>
</dbReference>
<dbReference type="GO" id="GO:0016788">
    <property type="term" value="F:hydrolase activity, acting on ester bonds"/>
    <property type="evidence" value="ECO:0007669"/>
    <property type="project" value="InterPro"/>
</dbReference>
<accession>A0A1I2EVE9</accession>
<evidence type="ECO:0000313" key="5">
    <source>
        <dbReference type="Proteomes" id="UP000199513"/>
    </source>
</evidence>
<reference evidence="4 5" key="1">
    <citation type="submission" date="2016-10" db="EMBL/GenBank/DDBJ databases">
        <authorList>
            <person name="de Groot N.N."/>
        </authorList>
    </citation>
    <scope>NUCLEOTIDE SEQUENCE [LARGE SCALE GENOMIC DNA]</scope>
    <source>
        <strain>GEY</strain>
        <strain evidence="5">DSM 9560</strain>
    </source>
</reference>
<evidence type="ECO:0000256" key="2">
    <source>
        <dbReference type="SAM" id="MobiDB-lite"/>
    </source>
</evidence>
<dbReference type="SUPFAM" id="SSF53649">
    <property type="entry name" value="Alkaline phosphatase-like"/>
    <property type="match status" value="1"/>
</dbReference>
<feature type="chain" id="PRO_5011600721" evidence="3">
    <location>
        <begin position="23"/>
        <end position="934"/>
    </location>
</feature>
<keyword evidence="5" id="KW-1185">Reference proteome</keyword>
<dbReference type="EMBL" id="FONY01000011">
    <property type="protein sequence ID" value="SFE96456.1"/>
    <property type="molecule type" value="Genomic_DNA"/>
</dbReference>
<evidence type="ECO:0000313" key="4">
    <source>
        <dbReference type="EMBL" id="SFE96456.1"/>
    </source>
</evidence>
<dbReference type="RefSeq" id="WP_143090847.1">
    <property type="nucleotide sequence ID" value="NZ_FONY01000011.1"/>
</dbReference>
<keyword evidence="3" id="KW-0732">Signal</keyword>
<dbReference type="InterPro" id="IPR017850">
    <property type="entry name" value="Alkaline_phosphatase_core_sf"/>
</dbReference>
<feature type="compositionally biased region" description="Basic and acidic residues" evidence="2">
    <location>
        <begin position="910"/>
        <end position="921"/>
    </location>
</feature>
<dbReference type="STRING" id="1003.SAMN04488541_101146"/>
<feature type="signal peptide" evidence="3">
    <location>
        <begin position="1"/>
        <end position="22"/>
    </location>
</feature>
<dbReference type="Gene3D" id="3.40.720.10">
    <property type="entry name" value="Alkaline Phosphatase, subunit A"/>
    <property type="match status" value="1"/>
</dbReference>
<proteinExistence type="predicted"/>
<dbReference type="NCBIfam" id="TIGR02276">
    <property type="entry name" value="beta_rpt_yvtn"/>
    <property type="match status" value="1"/>
</dbReference>
<dbReference type="InterPro" id="IPR015943">
    <property type="entry name" value="WD40/YVTN_repeat-like_dom_sf"/>
</dbReference>
<organism evidence="4 5">
    <name type="scientific">Thermoflexibacter ruber</name>
    <dbReference type="NCBI Taxonomy" id="1003"/>
    <lineage>
        <taxon>Bacteria</taxon>
        <taxon>Pseudomonadati</taxon>
        <taxon>Bacteroidota</taxon>
        <taxon>Cytophagia</taxon>
        <taxon>Cytophagales</taxon>
        <taxon>Thermoflexibacteraceae</taxon>
        <taxon>Thermoflexibacter</taxon>
    </lineage>
</organism>
<feature type="region of interest" description="Disordered" evidence="2">
    <location>
        <begin position="906"/>
        <end position="934"/>
    </location>
</feature>
<protein>
    <submittedName>
        <fullName evidence="4">40-residue YVTN family beta-propeller repeat-containing protein</fullName>
    </submittedName>
</protein>
<dbReference type="SUPFAM" id="SSF50974">
    <property type="entry name" value="Nitrous oxide reductase, N-terminal domain"/>
    <property type="match status" value="2"/>
</dbReference>
<dbReference type="Pfam" id="PF04185">
    <property type="entry name" value="Phosphoesterase"/>
    <property type="match status" value="1"/>
</dbReference>
<dbReference type="InterPro" id="IPR011045">
    <property type="entry name" value="N2O_reductase_N"/>
</dbReference>
<sequence length="934" mass="104052">MKNSYFLLFIFLFLASCSTSNDNEQGQWIAYAPAGSEYVRIDKNGKTILPNGRFITPLGKQITTAPHPYGLILSPDGNIAVTANSGTSPFSITVIKNLLSENPIVQQIPEGAKTDEGILEAVFMGLAISPDNQTLYVAGGETNKVFIFDLNTNQKKGEINCAMKIENEDFTHGYLGDMILSKDGKTLYIVDQINFRLIIIDTEKQTLIANVPTGRYPFGIALSPDEKQAYVANVGVFEYKFLKDVDLKDLKNTSRPYASTGYNTKEMREGNDSLGIPPLGDPNAPEAFSIWAIDLAKKETTAKIKTGYLVGQKVEDFPTVGGSSPNSVVATDKYVFVSNGNNDCISVIDIKTNKVVKDIFLVLDERLGNLRGVIPFGLALSPDNKRLYVAEAGINAVGVIDVESLKLLGHLPVGWFPSKLKVSNDGKKLIVANAKGYGSGPNGGKDFQAGAEGSYIGALMKGTVSIFTIPQDIELENFTKQVVENNFKFEKITNPSEQAKKPTLNPIPLYSKYSESPIKYIVFISKENRTYDEVFAQNTNGKGDTTLARFGLNRTFANRKGDLKLSGVDVMPNHHALAKRFAMSDNFYCDSDVSADGHRWLVGTYPNEWVETSTAAAYGGKRSMRIDSKAKGNLAFVGAAGAIFPEDYNEAGSIWEHLDRNKIDFFNFGFGVEMGSALYSDSTLKYGGVKYIVNYPLPEPLFAKTSKIYPTYNMAIPDQFRVDIFKKEFEEKWLSTNKPLPQVLTIIIPNDHGARERPHAGFPFLESYMADNDLAIGRIVEYLSNTPYWKNMAIIITEDDPQGGRDHIDAHRSILMVISPYTKKNYVSHIHYSFGSIFKTFWHILGLPYLNQYDAGATDMSDMFTSEPDFTPYKALPIDKCLFDPQKALDPFNEKFDWKAFEESEEMDKVEDMQRRSKEEEQLSVPKNQEKKKQ</sequence>
<dbReference type="InterPro" id="IPR051200">
    <property type="entry name" value="Host-pathogen_enzymatic-act"/>
</dbReference>
<gene>
    <name evidence="4" type="ORF">SAMN04488541_101146</name>
</gene>
<name>A0A1I2EVE9_9BACT</name>
<keyword evidence="1" id="KW-0378">Hydrolase</keyword>
<dbReference type="InterPro" id="IPR007312">
    <property type="entry name" value="Phosphoesterase"/>
</dbReference>
<evidence type="ECO:0000256" key="1">
    <source>
        <dbReference type="ARBA" id="ARBA00022801"/>
    </source>
</evidence>
<dbReference type="OrthoDB" id="145213at2"/>
<dbReference type="AlphaFoldDB" id="A0A1I2EVE9"/>
<dbReference type="InterPro" id="IPR011964">
    <property type="entry name" value="YVTN_b-propeller_repeat"/>
</dbReference>
<dbReference type="PANTHER" id="PTHR47197">
    <property type="entry name" value="PROTEIN NIRF"/>
    <property type="match status" value="1"/>
</dbReference>
<dbReference type="PROSITE" id="PS51257">
    <property type="entry name" value="PROKAR_LIPOPROTEIN"/>
    <property type="match status" value="1"/>
</dbReference>
<dbReference type="PANTHER" id="PTHR47197:SF3">
    <property type="entry name" value="DIHYDRO-HEME D1 DEHYDROGENASE"/>
    <property type="match status" value="1"/>
</dbReference>